<proteinExistence type="inferred from homology"/>
<dbReference type="Gene3D" id="3.90.780.10">
    <property type="entry name" value="5'-Nucleotidase, C-terminal domain"/>
    <property type="match status" value="1"/>
</dbReference>
<dbReference type="PANTHER" id="PTHR11575:SF48">
    <property type="entry name" value="5'-NUCLEOTIDASE"/>
    <property type="match status" value="1"/>
</dbReference>
<dbReference type="Proteomes" id="UP000183567">
    <property type="component" value="Unassembled WGS sequence"/>
</dbReference>
<reference evidence="3 4" key="1">
    <citation type="submission" date="2016-03" db="EMBL/GenBank/DDBJ databases">
        <title>Comparative genomics of the ectomycorrhizal sister species Rhizopogon vinicolor and Rhizopogon vesiculosus (Basidiomycota: Boletales) reveals a divergence of the mating type B locus.</title>
        <authorList>
            <person name="Mujic A.B."/>
            <person name="Kuo A."/>
            <person name="Tritt A."/>
            <person name="Lipzen A."/>
            <person name="Chen C."/>
            <person name="Johnson J."/>
            <person name="Sharma A."/>
            <person name="Barry K."/>
            <person name="Grigoriev I.V."/>
            <person name="Spatafora J.W."/>
        </authorList>
    </citation>
    <scope>NUCLEOTIDE SEQUENCE [LARGE SCALE GENOMIC DNA]</scope>
    <source>
        <strain evidence="3 4">AM-OR11-056</strain>
    </source>
</reference>
<dbReference type="OrthoDB" id="10252235at2759"/>
<dbReference type="InterPro" id="IPR006179">
    <property type="entry name" value="5_nucleotidase/apyrase"/>
</dbReference>
<evidence type="ECO:0000259" key="2">
    <source>
        <dbReference type="Pfam" id="PF02872"/>
    </source>
</evidence>
<dbReference type="SUPFAM" id="SSF55816">
    <property type="entry name" value="5'-nucleotidase (syn. UDP-sugar hydrolase), C-terminal domain"/>
    <property type="match status" value="1"/>
</dbReference>
<dbReference type="Pfam" id="PF02872">
    <property type="entry name" value="5_nucleotid_C"/>
    <property type="match status" value="1"/>
</dbReference>
<evidence type="ECO:0000313" key="3">
    <source>
        <dbReference type="EMBL" id="OJA12753.1"/>
    </source>
</evidence>
<feature type="domain" description="5'-Nucleotidase C-terminal" evidence="2">
    <location>
        <begin position="2"/>
        <end position="76"/>
    </location>
</feature>
<name>A0A1J8QGL3_9AGAM</name>
<evidence type="ECO:0000313" key="4">
    <source>
        <dbReference type="Proteomes" id="UP000183567"/>
    </source>
</evidence>
<dbReference type="GO" id="GO:0016787">
    <property type="term" value="F:hydrolase activity"/>
    <property type="evidence" value="ECO:0007669"/>
    <property type="project" value="InterPro"/>
</dbReference>
<dbReference type="AlphaFoldDB" id="A0A1J8QGL3"/>
<dbReference type="EMBL" id="LVVM01004516">
    <property type="protein sequence ID" value="OJA12753.1"/>
    <property type="molecule type" value="Genomic_DNA"/>
</dbReference>
<dbReference type="InterPro" id="IPR036907">
    <property type="entry name" value="5'-Nucleotdase_C_sf"/>
</dbReference>
<dbReference type="InterPro" id="IPR008334">
    <property type="entry name" value="5'-Nucleotdase_C"/>
</dbReference>
<gene>
    <name evidence="3" type="ORF">AZE42_07928</name>
</gene>
<dbReference type="GO" id="GO:0009166">
    <property type="term" value="P:nucleotide catabolic process"/>
    <property type="evidence" value="ECO:0007669"/>
    <property type="project" value="InterPro"/>
</dbReference>
<dbReference type="PANTHER" id="PTHR11575">
    <property type="entry name" value="5'-NUCLEOTIDASE-RELATED"/>
    <property type="match status" value="1"/>
</dbReference>
<evidence type="ECO:0000256" key="1">
    <source>
        <dbReference type="ARBA" id="ARBA00006654"/>
    </source>
</evidence>
<accession>A0A1J8QGL3</accession>
<protein>
    <recommendedName>
        <fullName evidence="2">5'-Nucleotidase C-terminal domain-containing protein</fullName>
    </recommendedName>
</protein>
<sequence length="213" mass="24084">DRRFPVVSGLRITWDSRRPAGQRVLGIWLQKDVSNTDFNSITVDGGDEIKPDKDGRKYKILTREYMAQGNDGYTALPGHAYLIDEETGQIMSSLVRKYTLGSRFINRLIRLRDSTELLHSSTAETLSRELEHRSHEADVHKSHIAAKWQRAAAGALHQARSATHYRDHTNVAARESMDSVDCFNRATSEGDYEDDLPVIHPVVDGRIKDVART</sequence>
<comment type="similarity">
    <text evidence="1">Belongs to the 5'-nucleotidase family.</text>
</comment>
<feature type="non-terminal residue" evidence="3">
    <location>
        <position position="1"/>
    </location>
</feature>
<keyword evidence="4" id="KW-1185">Reference proteome</keyword>
<organism evidence="3 4">
    <name type="scientific">Rhizopogon vesiculosus</name>
    <dbReference type="NCBI Taxonomy" id="180088"/>
    <lineage>
        <taxon>Eukaryota</taxon>
        <taxon>Fungi</taxon>
        <taxon>Dikarya</taxon>
        <taxon>Basidiomycota</taxon>
        <taxon>Agaricomycotina</taxon>
        <taxon>Agaricomycetes</taxon>
        <taxon>Agaricomycetidae</taxon>
        <taxon>Boletales</taxon>
        <taxon>Suillineae</taxon>
        <taxon>Rhizopogonaceae</taxon>
        <taxon>Rhizopogon</taxon>
    </lineage>
</organism>
<comment type="caution">
    <text evidence="3">The sequence shown here is derived from an EMBL/GenBank/DDBJ whole genome shotgun (WGS) entry which is preliminary data.</text>
</comment>
<dbReference type="STRING" id="180088.A0A1J8QGL3"/>